<keyword evidence="3" id="KW-0675">Receptor</keyword>
<name>A0A7W6H6U0_9HYPH</name>
<dbReference type="RefSeq" id="WP_183201160.1">
    <property type="nucleotide sequence ID" value="NZ_JACIEK010000011.1"/>
</dbReference>
<keyword evidence="4" id="KW-1185">Reference proteome</keyword>
<dbReference type="Pfam" id="PF03401">
    <property type="entry name" value="TctC"/>
    <property type="match status" value="1"/>
</dbReference>
<dbReference type="InterPro" id="IPR005064">
    <property type="entry name" value="BUG"/>
</dbReference>
<dbReference type="InterPro" id="IPR042100">
    <property type="entry name" value="Bug_dom1"/>
</dbReference>
<comment type="caution">
    <text evidence="3">The sequence shown here is derived from an EMBL/GenBank/DDBJ whole genome shotgun (WGS) entry which is preliminary data.</text>
</comment>
<feature type="chain" id="PRO_5031388875" evidence="2">
    <location>
        <begin position="27"/>
        <end position="328"/>
    </location>
</feature>
<dbReference type="PANTHER" id="PTHR42928">
    <property type="entry name" value="TRICARBOXYLATE-BINDING PROTEIN"/>
    <property type="match status" value="1"/>
</dbReference>
<dbReference type="Proteomes" id="UP000542776">
    <property type="component" value="Unassembled WGS sequence"/>
</dbReference>
<evidence type="ECO:0000313" key="3">
    <source>
        <dbReference type="EMBL" id="MBB3999611.1"/>
    </source>
</evidence>
<dbReference type="Gene3D" id="3.40.190.10">
    <property type="entry name" value="Periplasmic binding protein-like II"/>
    <property type="match status" value="1"/>
</dbReference>
<feature type="signal peptide" evidence="2">
    <location>
        <begin position="1"/>
        <end position="26"/>
    </location>
</feature>
<dbReference type="Gene3D" id="3.40.190.150">
    <property type="entry name" value="Bordetella uptake gene, domain 1"/>
    <property type="match status" value="1"/>
</dbReference>
<organism evidence="3 4">
    <name type="scientific">Aureimonas pseudogalii</name>
    <dbReference type="NCBI Taxonomy" id="1744844"/>
    <lineage>
        <taxon>Bacteria</taxon>
        <taxon>Pseudomonadati</taxon>
        <taxon>Pseudomonadota</taxon>
        <taxon>Alphaproteobacteria</taxon>
        <taxon>Hyphomicrobiales</taxon>
        <taxon>Aurantimonadaceae</taxon>
        <taxon>Aureimonas</taxon>
    </lineage>
</organism>
<dbReference type="AlphaFoldDB" id="A0A7W6H6U0"/>
<accession>A0A7W6H6U0</accession>
<dbReference type="PANTHER" id="PTHR42928:SF5">
    <property type="entry name" value="BLR1237 PROTEIN"/>
    <property type="match status" value="1"/>
</dbReference>
<keyword evidence="2" id="KW-0732">Signal</keyword>
<evidence type="ECO:0000256" key="2">
    <source>
        <dbReference type="SAM" id="SignalP"/>
    </source>
</evidence>
<sequence length="328" mass="33851">MSHILKGLVASLGALAAVAFAPAALAQDYPTQPITVVVPFSAGGPTDTVARLVAQVMSKDLGQQVLVQNVGGAGGTLGAGQVANAKPDGYTLLLHHIGMSTAPTLYRNLAFDPLKAFAPIGLITAVPMTIVARKDFEPADAKTLLTYLKEKGADTTYAHAGIGSASHLCGMLLQEAAGVQMITVPYQGAAPAMTDIIGGQVDLLCDQTTNTTNQIKAGEVKAYAVTTPTRVASLPDLPTTKEVGLDKLDIGVWHGLYAPAGTDPAIVAKLEASLQKALVDETVKSRFAELGTAPVTASEATPAALTAELTSQIELWRPIIQAAGTYAD</sequence>
<dbReference type="EMBL" id="JACIEK010000011">
    <property type="protein sequence ID" value="MBB3999611.1"/>
    <property type="molecule type" value="Genomic_DNA"/>
</dbReference>
<evidence type="ECO:0000256" key="1">
    <source>
        <dbReference type="ARBA" id="ARBA00006987"/>
    </source>
</evidence>
<proteinExistence type="inferred from homology"/>
<dbReference type="SUPFAM" id="SSF53850">
    <property type="entry name" value="Periplasmic binding protein-like II"/>
    <property type="match status" value="1"/>
</dbReference>
<reference evidence="3 4" key="1">
    <citation type="submission" date="2020-08" db="EMBL/GenBank/DDBJ databases">
        <title>Genomic Encyclopedia of Type Strains, Phase IV (KMG-IV): sequencing the most valuable type-strain genomes for metagenomic binning, comparative biology and taxonomic classification.</title>
        <authorList>
            <person name="Goeker M."/>
        </authorList>
    </citation>
    <scope>NUCLEOTIDE SEQUENCE [LARGE SCALE GENOMIC DNA]</scope>
    <source>
        <strain evidence="3 4">DSM 102238</strain>
    </source>
</reference>
<evidence type="ECO:0000313" key="4">
    <source>
        <dbReference type="Proteomes" id="UP000542776"/>
    </source>
</evidence>
<gene>
    <name evidence="3" type="ORF">GGR04_003481</name>
</gene>
<protein>
    <submittedName>
        <fullName evidence="3">Tripartite-type tricarboxylate transporter receptor subunit TctC</fullName>
    </submittedName>
</protein>
<dbReference type="PIRSF" id="PIRSF017082">
    <property type="entry name" value="YflP"/>
    <property type="match status" value="1"/>
</dbReference>
<comment type="similarity">
    <text evidence="1">Belongs to the UPF0065 (bug) family.</text>
</comment>